<evidence type="ECO:0000256" key="2">
    <source>
        <dbReference type="ARBA" id="ARBA00005791"/>
    </source>
</evidence>
<dbReference type="InterPro" id="IPR050824">
    <property type="entry name" value="Thiol_disulfide_DsbA"/>
</dbReference>
<keyword evidence="4 7" id="KW-0574">Periplasm</keyword>
<name>A0ABW2QIB9_9BURK</name>
<protein>
    <recommendedName>
        <fullName evidence="7">Thiol:disulfide interchange protein</fullName>
    </recommendedName>
</protein>
<comment type="subcellular location">
    <subcellularLocation>
        <location evidence="1 7">Periplasm</location>
    </subcellularLocation>
</comment>
<organism evidence="10 11">
    <name type="scientific">Hydrogenophaga atypica</name>
    <dbReference type="NCBI Taxonomy" id="249409"/>
    <lineage>
        <taxon>Bacteria</taxon>
        <taxon>Pseudomonadati</taxon>
        <taxon>Pseudomonadota</taxon>
        <taxon>Betaproteobacteria</taxon>
        <taxon>Burkholderiales</taxon>
        <taxon>Comamonadaceae</taxon>
        <taxon>Hydrogenophaga</taxon>
    </lineage>
</organism>
<comment type="caution">
    <text evidence="10">The sequence shown here is derived from an EMBL/GenBank/DDBJ whole genome shotgun (WGS) entry which is preliminary data.</text>
</comment>
<proteinExistence type="inferred from homology"/>
<evidence type="ECO:0000256" key="4">
    <source>
        <dbReference type="ARBA" id="ARBA00022764"/>
    </source>
</evidence>
<feature type="signal peptide" evidence="8">
    <location>
        <begin position="1"/>
        <end position="28"/>
    </location>
</feature>
<feature type="domain" description="Thioredoxin" evidence="9">
    <location>
        <begin position="19"/>
        <end position="173"/>
    </location>
</feature>
<evidence type="ECO:0000256" key="8">
    <source>
        <dbReference type="SAM" id="SignalP"/>
    </source>
</evidence>
<accession>A0ABW2QIB9</accession>
<dbReference type="InterPro" id="IPR036249">
    <property type="entry name" value="Thioredoxin-like_sf"/>
</dbReference>
<keyword evidence="5 7" id="KW-1015">Disulfide bond</keyword>
<dbReference type="PROSITE" id="PS51352">
    <property type="entry name" value="THIOREDOXIN_2"/>
    <property type="match status" value="1"/>
</dbReference>
<dbReference type="InterPro" id="IPR013766">
    <property type="entry name" value="Thioredoxin_domain"/>
</dbReference>
<feature type="chain" id="PRO_5045299754" description="Thiol:disulfide interchange protein" evidence="8">
    <location>
        <begin position="29"/>
        <end position="216"/>
    </location>
</feature>
<keyword evidence="11" id="KW-1185">Reference proteome</keyword>
<dbReference type="PANTHER" id="PTHR35891">
    <property type="entry name" value="THIOL:DISULFIDE INTERCHANGE PROTEIN DSBA"/>
    <property type="match status" value="1"/>
</dbReference>
<dbReference type="Proteomes" id="UP001596501">
    <property type="component" value="Unassembled WGS sequence"/>
</dbReference>
<evidence type="ECO:0000256" key="7">
    <source>
        <dbReference type="PIRNR" id="PIRNR001488"/>
    </source>
</evidence>
<evidence type="ECO:0000259" key="9">
    <source>
        <dbReference type="PROSITE" id="PS51352"/>
    </source>
</evidence>
<dbReference type="PANTHER" id="PTHR35891:SF3">
    <property type="entry name" value="THIOL:DISULFIDE INTERCHANGE PROTEIN DSBL"/>
    <property type="match status" value="1"/>
</dbReference>
<gene>
    <name evidence="10" type="ORF">ACFQPB_09980</name>
</gene>
<dbReference type="EMBL" id="JBHTCA010000005">
    <property type="protein sequence ID" value="MFC7409188.1"/>
    <property type="molecule type" value="Genomic_DNA"/>
</dbReference>
<dbReference type="Gene3D" id="3.40.30.10">
    <property type="entry name" value="Glutaredoxin"/>
    <property type="match status" value="1"/>
</dbReference>
<evidence type="ECO:0000256" key="3">
    <source>
        <dbReference type="ARBA" id="ARBA00022729"/>
    </source>
</evidence>
<dbReference type="Pfam" id="PF01323">
    <property type="entry name" value="DSBA"/>
    <property type="match status" value="1"/>
</dbReference>
<keyword evidence="3 8" id="KW-0732">Signal</keyword>
<evidence type="ECO:0000256" key="1">
    <source>
        <dbReference type="ARBA" id="ARBA00004418"/>
    </source>
</evidence>
<sequence>MQRREFTQAVLMAGTAATGLLGASHAQAQATFKEGSDYLKLGRPAPVDAPADKVEVIEFFWYSCPHCNAFEPAFDAWAKRQPAHVVVKRAPVAFQDSFVPQQRLYYALEALGKVEEMHRKVFHAIHTERQRLATQDQIADWVAKQGVDRAKFLEAYNAFGVAGKARRATQLQDAYQVDGVPSLGIAGKYFTSGSLAQTLPRSLLVADHLIAQSRKG</sequence>
<reference evidence="11" key="1">
    <citation type="journal article" date="2019" name="Int. J. Syst. Evol. Microbiol.">
        <title>The Global Catalogue of Microorganisms (GCM) 10K type strain sequencing project: providing services to taxonomists for standard genome sequencing and annotation.</title>
        <authorList>
            <consortium name="The Broad Institute Genomics Platform"/>
            <consortium name="The Broad Institute Genome Sequencing Center for Infectious Disease"/>
            <person name="Wu L."/>
            <person name="Ma J."/>
        </authorList>
    </citation>
    <scope>NUCLEOTIDE SEQUENCE [LARGE SCALE GENOMIC DNA]</scope>
    <source>
        <strain evidence="11">CGMCC 1.12371</strain>
    </source>
</reference>
<evidence type="ECO:0000256" key="5">
    <source>
        <dbReference type="ARBA" id="ARBA00023157"/>
    </source>
</evidence>
<evidence type="ECO:0000313" key="11">
    <source>
        <dbReference type="Proteomes" id="UP001596501"/>
    </source>
</evidence>
<dbReference type="PIRSF" id="PIRSF001488">
    <property type="entry name" value="Tdi_protein"/>
    <property type="match status" value="1"/>
</dbReference>
<dbReference type="InterPro" id="IPR001853">
    <property type="entry name" value="DSBA-like_thioredoxin_dom"/>
</dbReference>
<dbReference type="CDD" id="cd03019">
    <property type="entry name" value="DsbA_DsbA"/>
    <property type="match status" value="1"/>
</dbReference>
<evidence type="ECO:0000313" key="10">
    <source>
        <dbReference type="EMBL" id="MFC7409188.1"/>
    </source>
</evidence>
<keyword evidence="6" id="KW-0676">Redox-active center</keyword>
<comment type="similarity">
    <text evidence="2">Belongs to the thioredoxin family. DsbA subfamily.</text>
</comment>
<dbReference type="InterPro" id="IPR023205">
    <property type="entry name" value="DsbA/DsbL"/>
</dbReference>
<dbReference type="SUPFAM" id="SSF52833">
    <property type="entry name" value="Thioredoxin-like"/>
    <property type="match status" value="1"/>
</dbReference>
<dbReference type="RefSeq" id="WP_382222534.1">
    <property type="nucleotide sequence ID" value="NZ_JBHTCA010000005.1"/>
</dbReference>
<evidence type="ECO:0000256" key="6">
    <source>
        <dbReference type="ARBA" id="ARBA00023284"/>
    </source>
</evidence>